<organism evidence="2 3">
    <name type="scientific">Streptomyces populi</name>
    <dbReference type="NCBI Taxonomy" id="2058924"/>
    <lineage>
        <taxon>Bacteria</taxon>
        <taxon>Bacillati</taxon>
        <taxon>Actinomycetota</taxon>
        <taxon>Actinomycetes</taxon>
        <taxon>Kitasatosporales</taxon>
        <taxon>Streptomycetaceae</taxon>
        <taxon>Streptomyces</taxon>
    </lineage>
</organism>
<feature type="region of interest" description="Disordered" evidence="1">
    <location>
        <begin position="44"/>
        <end position="79"/>
    </location>
</feature>
<evidence type="ECO:0000313" key="2">
    <source>
        <dbReference type="EMBL" id="PKT72352.1"/>
    </source>
</evidence>
<proteinExistence type="predicted"/>
<comment type="caution">
    <text evidence="2">The sequence shown here is derived from an EMBL/GenBank/DDBJ whole genome shotgun (WGS) entry which is preliminary data.</text>
</comment>
<evidence type="ECO:0000313" key="3">
    <source>
        <dbReference type="Proteomes" id="UP000236178"/>
    </source>
</evidence>
<dbReference type="OrthoDB" id="4275819at2"/>
<dbReference type="EMBL" id="PJOS01000022">
    <property type="protein sequence ID" value="PKT72352.1"/>
    <property type="molecule type" value="Genomic_DNA"/>
</dbReference>
<name>A0A2I0SQY7_9ACTN</name>
<evidence type="ECO:0000256" key="1">
    <source>
        <dbReference type="SAM" id="MobiDB-lite"/>
    </source>
</evidence>
<dbReference type="AlphaFoldDB" id="A0A2I0SQY7"/>
<keyword evidence="3" id="KW-1185">Reference proteome</keyword>
<sequence>MGEQAVCAAEKDTCRTRGVQAEVARPIMVRNAHEMVLWWDAQVRRSSSRRGSRRPDQQGWVEAEDGQAAGVRAPDTGGA</sequence>
<dbReference type="Proteomes" id="UP000236178">
    <property type="component" value="Unassembled WGS sequence"/>
</dbReference>
<protein>
    <submittedName>
        <fullName evidence="2">Uncharacterized protein</fullName>
    </submittedName>
</protein>
<gene>
    <name evidence="2" type="ORF">CW362_13825</name>
</gene>
<accession>A0A2I0SQY7</accession>
<reference evidence="2 3" key="1">
    <citation type="submission" date="2017-12" db="EMBL/GenBank/DDBJ databases">
        <title>Streptomyces populusis sp. nov., a novel endophytic actinobacterium isolated from stems of Populus adenopoda Maxim.</title>
        <authorList>
            <person name="Wang Z."/>
        </authorList>
    </citation>
    <scope>NUCLEOTIDE SEQUENCE [LARGE SCALE GENOMIC DNA]</scope>
    <source>
        <strain evidence="2 3">A249</strain>
    </source>
</reference>